<dbReference type="PANTHER" id="PTHR42731">
    <property type="entry name" value="SLL1084 PROTEIN"/>
    <property type="match status" value="1"/>
</dbReference>
<dbReference type="InterPro" id="IPR023404">
    <property type="entry name" value="rSAM_horseshoe"/>
</dbReference>
<dbReference type="SMART" id="SM00729">
    <property type="entry name" value="Elp3"/>
    <property type="match status" value="1"/>
</dbReference>
<dbReference type="Gene3D" id="3.40.50.280">
    <property type="entry name" value="Cobalamin-binding domain"/>
    <property type="match status" value="1"/>
</dbReference>
<accession>A0A2R6AC24</accession>
<dbReference type="EMBL" id="NEXC01000012">
    <property type="protein sequence ID" value="PSN83899.1"/>
    <property type="molecule type" value="Genomic_DNA"/>
</dbReference>
<dbReference type="SUPFAM" id="SSF102114">
    <property type="entry name" value="Radical SAM enzymes"/>
    <property type="match status" value="1"/>
</dbReference>
<dbReference type="AlphaFoldDB" id="A0A2R6AC24"/>
<reference evidence="2 3" key="1">
    <citation type="submission" date="2017-04" db="EMBL/GenBank/DDBJ databases">
        <title>Novel microbial lineages endemic to geothermal iron-oxide mats fill important gaps in the evolutionary history of Archaea.</title>
        <authorList>
            <person name="Jay Z.J."/>
            <person name="Beam J.P."/>
            <person name="Dlakic M."/>
            <person name="Rusch D.B."/>
            <person name="Kozubal M.A."/>
            <person name="Inskeep W.P."/>
        </authorList>
    </citation>
    <scope>NUCLEOTIDE SEQUENCE [LARGE SCALE GENOMIC DNA]</scope>
    <source>
        <strain evidence="2">OSP_D</strain>
    </source>
</reference>
<organism evidence="2 3">
    <name type="scientific">Candidatus Marsarchaeota G1 archaeon OSP_D</name>
    <dbReference type="NCBI Taxonomy" id="1978155"/>
    <lineage>
        <taxon>Archaea</taxon>
        <taxon>Candidatus Marsarchaeota</taxon>
        <taxon>Candidatus Marsarchaeota group 1</taxon>
    </lineage>
</organism>
<evidence type="ECO:0000313" key="3">
    <source>
        <dbReference type="Proteomes" id="UP000240880"/>
    </source>
</evidence>
<dbReference type="Pfam" id="PF04055">
    <property type="entry name" value="Radical_SAM"/>
    <property type="match status" value="1"/>
</dbReference>
<dbReference type="PANTHER" id="PTHR42731:SF4">
    <property type="entry name" value="RADICAL SAM DOMAIN PROTEIN"/>
    <property type="match status" value="1"/>
</dbReference>
<dbReference type="GO" id="GO:0051536">
    <property type="term" value="F:iron-sulfur cluster binding"/>
    <property type="evidence" value="ECO:0007669"/>
    <property type="project" value="InterPro"/>
</dbReference>
<dbReference type="Gene3D" id="3.80.30.20">
    <property type="entry name" value="tm_1862 like domain"/>
    <property type="match status" value="1"/>
</dbReference>
<feature type="domain" description="Elp3/MiaA/NifB-like radical SAM core" evidence="1">
    <location>
        <begin position="243"/>
        <end position="482"/>
    </location>
</feature>
<proteinExistence type="predicted"/>
<evidence type="ECO:0000313" key="2">
    <source>
        <dbReference type="EMBL" id="PSN83899.1"/>
    </source>
</evidence>
<dbReference type="InterPro" id="IPR006638">
    <property type="entry name" value="Elp3/MiaA/NifB-like_rSAM"/>
</dbReference>
<gene>
    <name evidence="2" type="ORF">B9Q01_03015</name>
</gene>
<name>A0A2R6AC24_9ARCH</name>
<sequence length="544" mass="62047">MTKYVLISDLTLMYDYRHFPLLDFLPCAPSSHVPEKVYNFLKGHASPPLPNGEAKFAPYSIRKIEAALLAHNKPEDVAVPHPDYIEAFIKDDTEIIGVSTMDPLGIGPLTMSYSVLFESDEYPWVRKEWERLIYRINRARKGKKAKLVVGGPGVWEFTVFPEELTRLGIDYAYQGESDDIIHLLFEQISQDKLDKNMFYEGFTSFDDNFRRYFKPDPRFITRRVRGRVAPNLEEIPDILRPTTMSLTEVMRGCGIGCDFCEVTLRPLRYYPPERVAKEVAINVEAGYTNAWLHSDEIFAYMHGPLYKPNEEALVELFKRVMAIKGIAQTNPTHGRISIPAAYPELIKKLSEVIRAGPSNWIGIQVGIETGSERLAKLHMPNKTLPLRIGADGSWPDIVWEGTKNFNKYYWRPAFTVQVGQSEETPEDNWDTVALINRMSNSEVDGRPFEFTVTPMQHVPLGVLKNKQFHKLKLDESQLAVYYASYRHLAKMASRDALKDAKGNPVVRVVTAGLIGFGGWLMMKVVESICRKHGVDIDKVKRWGL</sequence>
<comment type="caution">
    <text evidence="2">The sequence shown here is derived from an EMBL/GenBank/DDBJ whole genome shotgun (WGS) entry which is preliminary data.</text>
</comment>
<dbReference type="SFLD" id="SFLDS00029">
    <property type="entry name" value="Radical_SAM"/>
    <property type="match status" value="1"/>
</dbReference>
<dbReference type="InterPro" id="IPR007197">
    <property type="entry name" value="rSAM"/>
</dbReference>
<evidence type="ECO:0000259" key="1">
    <source>
        <dbReference type="SMART" id="SM00729"/>
    </source>
</evidence>
<dbReference type="InterPro" id="IPR058240">
    <property type="entry name" value="rSAM_sf"/>
</dbReference>
<dbReference type="SFLD" id="SFLDG01082">
    <property type="entry name" value="B12-binding_domain_containing"/>
    <property type="match status" value="1"/>
</dbReference>
<protein>
    <submittedName>
        <fullName evidence="2">Radical SAM protein</fullName>
    </submittedName>
</protein>
<dbReference type="GO" id="GO:0003824">
    <property type="term" value="F:catalytic activity"/>
    <property type="evidence" value="ECO:0007669"/>
    <property type="project" value="InterPro"/>
</dbReference>
<dbReference type="Proteomes" id="UP000240880">
    <property type="component" value="Unassembled WGS sequence"/>
</dbReference>